<evidence type="ECO:0000313" key="3">
    <source>
        <dbReference type="Proteomes" id="UP001229421"/>
    </source>
</evidence>
<feature type="compositionally biased region" description="Polar residues" evidence="1">
    <location>
        <begin position="360"/>
        <end position="373"/>
    </location>
</feature>
<dbReference type="PANTHER" id="PTHR34119:SF17">
    <property type="entry name" value="BAR DOMAIN-CONTAINING PROTEIN"/>
    <property type="match status" value="1"/>
</dbReference>
<sequence>MKSSLGKLGRKLSMSRSDVREKKDHQPSAHLEELAQASKDMQDMRNCYDSLLSAAAATANSIFEFAESLNEMGTCLLDKTAVDADDESGRVLSALGNMQSELQKIADTYRSYVVVTVTHPTESLLSELRKVEEMKLQCDEKREAYEYMMAQHKDKGKLKSGKGDNSVMQKLQEAQDEYNEVARLCAFRVKSLKEGQCRSLLAQAARHHAAQLNFFRKGVKVLEEVDTHVRTVAEKHRIDCQLSDGAAGEEGEGVSSYESTDDGEQSFDYAHKKQGLATSSNRMEMDRVDTTYPQVPNLADSEINVNKYQGEQTFGRQGRVSSYSAPLYPQKADPSGKPPKETQPTRKFHSYVLPPPVEPKSSNSRTPPTSSFQDLLPDDKHERDIGNDNTSTSASASKAAQSTENATSSSVHSPAPLSERFSFPQNTKYDGKTPAKRHAYSGPLTPSKSFSGKMSSSAGQNVSARSVSPPNLSSPKISELHELPRPPPLTGGSSVLTFPKSSGLVGHTPPSFFKNQETSSQPPNKRPILTSTVASPLPIPPLVVSRSFSIPSTTQRAMASLQENRHTGQTPSPPLTPVSLANLSTVSEVSQIAHLRLN</sequence>
<evidence type="ECO:0000313" key="2">
    <source>
        <dbReference type="EMBL" id="KAK1432666.1"/>
    </source>
</evidence>
<dbReference type="InterPro" id="IPR037488">
    <property type="entry name" value="At2g33490-like"/>
</dbReference>
<dbReference type="PANTHER" id="PTHR34119">
    <property type="entry name" value="HYDROXYPROLINE-RICH GLYCOPROTEIN-LIKE"/>
    <property type="match status" value="1"/>
</dbReference>
<dbReference type="CDD" id="cd07307">
    <property type="entry name" value="BAR"/>
    <property type="match status" value="1"/>
</dbReference>
<dbReference type="Gene3D" id="1.20.1270.60">
    <property type="entry name" value="Arfaptin homology (AH) domain/BAR domain"/>
    <property type="match status" value="1"/>
</dbReference>
<dbReference type="SUPFAM" id="SSF103657">
    <property type="entry name" value="BAR/IMD domain-like"/>
    <property type="match status" value="1"/>
</dbReference>
<feature type="compositionally biased region" description="Polar residues" evidence="1">
    <location>
        <begin position="491"/>
        <end position="500"/>
    </location>
</feature>
<feature type="compositionally biased region" description="Polar residues" evidence="1">
    <location>
        <begin position="513"/>
        <end position="534"/>
    </location>
</feature>
<comment type="caution">
    <text evidence="2">The sequence shown here is derived from an EMBL/GenBank/DDBJ whole genome shotgun (WGS) entry which is preliminary data.</text>
</comment>
<feature type="compositionally biased region" description="Polar residues" evidence="1">
    <location>
        <begin position="314"/>
        <end position="324"/>
    </location>
</feature>
<evidence type="ECO:0000256" key="1">
    <source>
        <dbReference type="SAM" id="MobiDB-lite"/>
    </source>
</evidence>
<feature type="compositionally biased region" description="Basic and acidic residues" evidence="1">
    <location>
        <begin position="377"/>
        <end position="386"/>
    </location>
</feature>
<evidence type="ECO:0008006" key="4">
    <source>
        <dbReference type="Google" id="ProtNLM"/>
    </source>
</evidence>
<proteinExistence type="predicted"/>
<dbReference type="AlphaFoldDB" id="A0AAD8L4W7"/>
<gene>
    <name evidence="2" type="ORF">QVD17_09564</name>
</gene>
<feature type="compositionally biased region" description="Basic and acidic residues" evidence="1">
    <location>
        <begin position="17"/>
        <end position="29"/>
    </location>
</feature>
<feature type="compositionally biased region" description="Polar residues" evidence="1">
    <location>
        <begin position="458"/>
        <end position="476"/>
    </location>
</feature>
<organism evidence="2 3">
    <name type="scientific">Tagetes erecta</name>
    <name type="common">African marigold</name>
    <dbReference type="NCBI Taxonomy" id="13708"/>
    <lineage>
        <taxon>Eukaryota</taxon>
        <taxon>Viridiplantae</taxon>
        <taxon>Streptophyta</taxon>
        <taxon>Embryophyta</taxon>
        <taxon>Tracheophyta</taxon>
        <taxon>Spermatophyta</taxon>
        <taxon>Magnoliopsida</taxon>
        <taxon>eudicotyledons</taxon>
        <taxon>Gunneridae</taxon>
        <taxon>Pentapetalae</taxon>
        <taxon>asterids</taxon>
        <taxon>campanulids</taxon>
        <taxon>Asterales</taxon>
        <taxon>Asteraceae</taxon>
        <taxon>Asteroideae</taxon>
        <taxon>Heliantheae alliance</taxon>
        <taxon>Tageteae</taxon>
        <taxon>Tagetes</taxon>
    </lineage>
</organism>
<feature type="region of interest" description="Disordered" evidence="1">
    <location>
        <begin position="243"/>
        <end position="264"/>
    </location>
</feature>
<feature type="compositionally biased region" description="Low complexity" evidence="1">
    <location>
        <begin position="390"/>
        <end position="403"/>
    </location>
</feature>
<feature type="compositionally biased region" description="Low complexity" evidence="1">
    <location>
        <begin position="447"/>
        <end position="457"/>
    </location>
</feature>
<feature type="region of interest" description="Disordered" evidence="1">
    <location>
        <begin position="314"/>
        <end position="536"/>
    </location>
</feature>
<dbReference type="InterPro" id="IPR027267">
    <property type="entry name" value="AH/BAR_dom_sf"/>
</dbReference>
<accession>A0AAD8L4W7</accession>
<reference evidence="2" key="1">
    <citation type="journal article" date="2023" name="bioRxiv">
        <title>Improved chromosome-level genome assembly for marigold (Tagetes erecta).</title>
        <authorList>
            <person name="Jiang F."/>
            <person name="Yuan L."/>
            <person name="Wang S."/>
            <person name="Wang H."/>
            <person name="Xu D."/>
            <person name="Wang A."/>
            <person name="Fan W."/>
        </authorList>
    </citation>
    <scope>NUCLEOTIDE SEQUENCE</scope>
    <source>
        <strain evidence="2">WSJ</strain>
        <tissue evidence="2">Leaf</tissue>
    </source>
</reference>
<feature type="region of interest" description="Disordered" evidence="1">
    <location>
        <begin position="554"/>
        <end position="574"/>
    </location>
</feature>
<name>A0AAD8L4W7_TARER</name>
<dbReference type="EMBL" id="JAUHHV010000002">
    <property type="protein sequence ID" value="KAK1432666.1"/>
    <property type="molecule type" value="Genomic_DNA"/>
</dbReference>
<feature type="region of interest" description="Disordered" evidence="1">
    <location>
        <begin position="1"/>
        <end position="29"/>
    </location>
</feature>
<dbReference type="Proteomes" id="UP001229421">
    <property type="component" value="Unassembled WGS sequence"/>
</dbReference>
<protein>
    <recommendedName>
        <fullName evidence="4">Hydroxyproline-rich glycoprotein family protein</fullName>
    </recommendedName>
</protein>
<keyword evidence="3" id="KW-1185">Reference proteome</keyword>